<dbReference type="Gene3D" id="3.40.630.30">
    <property type="match status" value="1"/>
</dbReference>
<dbReference type="EMBL" id="CP020373">
    <property type="protein sequence ID" value="AZQ10236.1"/>
    <property type="molecule type" value="Genomic_DNA"/>
</dbReference>
<dbReference type="InterPro" id="IPR016181">
    <property type="entry name" value="Acyl_CoA_acyltransferase"/>
</dbReference>
<feature type="domain" description="N-acetyltransferase" evidence="1">
    <location>
        <begin position="9"/>
        <end position="168"/>
    </location>
</feature>
<dbReference type="RefSeq" id="WP_164551148.1">
    <property type="nucleotide sequence ID" value="NZ_CP020373.1"/>
</dbReference>
<dbReference type="PANTHER" id="PTHR43792:SF1">
    <property type="entry name" value="N-ACETYLTRANSFERASE DOMAIN-CONTAINING PROTEIN"/>
    <property type="match status" value="1"/>
</dbReference>
<accession>A0ABN5TT98</accession>
<evidence type="ECO:0000313" key="3">
    <source>
        <dbReference type="Proteomes" id="UP000278437"/>
    </source>
</evidence>
<dbReference type="PANTHER" id="PTHR43792">
    <property type="entry name" value="GNAT FAMILY, PUTATIVE (AFU_ORTHOLOGUE AFUA_3G00765)-RELATED-RELATED"/>
    <property type="match status" value="1"/>
</dbReference>
<dbReference type="Pfam" id="PF13302">
    <property type="entry name" value="Acetyltransf_3"/>
    <property type="match status" value="1"/>
</dbReference>
<name>A0ABN5TT98_9GAMM</name>
<gene>
    <name evidence="2" type="ORF">STH12_01100</name>
</gene>
<reference evidence="3" key="1">
    <citation type="submission" date="2017-03" db="EMBL/GenBank/DDBJ databases">
        <title>Full genome sequence of a non-lethal Shewanella isolate that potentiates virulence of Vibio parahaemolyticus causing acute hepatopancreatic necrosis disease (AHPND) in shrimp.</title>
        <authorList>
            <person name="Prachumwat A."/>
            <person name="Sritunyalucksana K."/>
        </authorList>
    </citation>
    <scope>NUCLEOTIDE SEQUENCE [LARGE SCALE GENOMIC DNA]</scope>
    <source>
        <strain evidence="3">TH2012</strain>
    </source>
</reference>
<protein>
    <recommendedName>
        <fullName evidence="1">N-acetyltransferase domain-containing protein</fullName>
    </recommendedName>
</protein>
<dbReference type="PROSITE" id="PS51186">
    <property type="entry name" value="GNAT"/>
    <property type="match status" value="1"/>
</dbReference>
<evidence type="ECO:0000259" key="1">
    <source>
        <dbReference type="PROSITE" id="PS51186"/>
    </source>
</evidence>
<sequence length="169" mass="19020">MQPFTTERLTLREFTAEDWQEILALVNTQDFINNIGDRGIRDEAGARQYLQDGPINSYGTHGFGLWRVSLTADDRFIGTCGLIRRDSLADVDIGYGLLPAFYGQGYALEAANACMTLRSRFDINQVVAIVTEANLPSRRLLEKIGLEFSHKIQFGEPAEELLLYKLLTD</sequence>
<keyword evidence="3" id="KW-1185">Reference proteome</keyword>
<dbReference type="InterPro" id="IPR051531">
    <property type="entry name" value="N-acetyltransferase"/>
</dbReference>
<evidence type="ECO:0000313" key="2">
    <source>
        <dbReference type="EMBL" id="AZQ10236.1"/>
    </source>
</evidence>
<dbReference type="Proteomes" id="UP000278437">
    <property type="component" value="Chromosome"/>
</dbReference>
<dbReference type="InterPro" id="IPR000182">
    <property type="entry name" value="GNAT_dom"/>
</dbReference>
<dbReference type="SUPFAM" id="SSF55729">
    <property type="entry name" value="Acyl-CoA N-acyltransferases (Nat)"/>
    <property type="match status" value="1"/>
</dbReference>
<organism evidence="2 3">
    <name type="scientific">Shewanella khirikhana</name>
    <dbReference type="NCBI Taxonomy" id="1965282"/>
    <lineage>
        <taxon>Bacteria</taxon>
        <taxon>Pseudomonadati</taxon>
        <taxon>Pseudomonadota</taxon>
        <taxon>Gammaproteobacteria</taxon>
        <taxon>Alteromonadales</taxon>
        <taxon>Shewanellaceae</taxon>
        <taxon>Shewanella</taxon>
    </lineage>
</organism>
<proteinExistence type="predicted"/>